<proteinExistence type="predicted"/>
<feature type="transmembrane region" description="Helical" evidence="1">
    <location>
        <begin position="93"/>
        <end position="115"/>
    </location>
</feature>
<name>A0A9D6Z5E0_9BACT</name>
<reference evidence="2" key="1">
    <citation type="submission" date="2020-07" db="EMBL/GenBank/DDBJ databases">
        <title>Huge and variable diversity of episymbiotic CPR bacteria and DPANN archaea in groundwater ecosystems.</title>
        <authorList>
            <person name="He C.Y."/>
            <person name="Keren R."/>
            <person name="Whittaker M."/>
            <person name="Farag I.F."/>
            <person name="Doudna J."/>
            <person name="Cate J.H.D."/>
            <person name="Banfield J.F."/>
        </authorList>
    </citation>
    <scope>NUCLEOTIDE SEQUENCE</scope>
    <source>
        <strain evidence="2">NC_groundwater_1664_Pr3_B-0.1um_52_9</strain>
    </source>
</reference>
<evidence type="ECO:0000313" key="2">
    <source>
        <dbReference type="EMBL" id="MBI5251999.1"/>
    </source>
</evidence>
<dbReference type="EMBL" id="JACRDE010000550">
    <property type="protein sequence ID" value="MBI5251999.1"/>
    <property type="molecule type" value="Genomic_DNA"/>
</dbReference>
<dbReference type="Pfam" id="PF04341">
    <property type="entry name" value="DUF485"/>
    <property type="match status" value="1"/>
</dbReference>
<evidence type="ECO:0000313" key="3">
    <source>
        <dbReference type="Proteomes" id="UP000807825"/>
    </source>
</evidence>
<feature type="transmembrane region" description="Helical" evidence="1">
    <location>
        <begin position="53"/>
        <end position="73"/>
    </location>
</feature>
<keyword evidence="1" id="KW-0472">Membrane</keyword>
<dbReference type="PANTHER" id="PTHR38441:SF1">
    <property type="entry name" value="MEMBRANE PROTEIN"/>
    <property type="match status" value="1"/>
</dbReference>
<keyword evidence="1" id="KW-0812">Transmembrane</keyword>
<dbReference type="Proteomes" id="UP000807825">
    <property type="component" value="Unassembled WGS sequence"/>
</dbReference>
<comment type="caution">
    <text evidence="2">The sequence shown here is derived from an EMBL/GenBank/DDBJ whole genome shotgun (WGS) entry which is preliminary data.</text>
</comment>
<sequence>MPEHDSSCEALLRKEGEYNVAQLNKAASSLTREDWGAIAKNAKFRELSRRKMSFLIGWWLFSTLFYFCLPIAAGYTTSQSDFFNKQIIGHIPLLYLFALSQYAVCLFIAIYYDYWANRTADRLTRELLDELRLR</sequence>
<evidence type="ECO:0000256" key="1">
    <source>
        <dbReference type="SAM" id="Phobius"/>
    </source>
</evidence>
<dbReference type="AlphaFoldDB" id="A0A9D6Z5E0"/>
<dbReference type="InterPro" id="IPR007436">
    <property type="entry name" value="DUF485"/>
</dbReference>
<protein>
    <submittedName>
        <fullName evidence="2">DUF485 domain-containing protein</fullName>
    </submittedName>
</protein>
<gene>
    <name evidence="2" type="ORF">HY912_21100</name>
</gene>
<accession>A0A9D6Z5E0</accession>
<keyword evidence="1" id="KW-1133">Transmembrane helix</keyword>
<organism evidence="2 3">
    <name type="scientific">Desulfomonile tiedjei</name>
    <dbReference type="NCBI Taxonomy" id="2358"/>
    <lineage>
        <taxon>Bacteria</taxon>
        <taxon>Pseudomonadati</taxon>
        <taxon>Thermodesulfobacteriota</taxon>
        <taxon>Desulfomonilia</taxon>
        <taxon>Desulfomonilales</taxon>
        <taxon>Desulfomonilaceae</taxon>
        <taxon>Desulfomonile</taxon>
    </lineage>
</organism>
<dbReference type="PANTHER" id="PTHR38441">
    <property type="entry name" value="INTEGRAL MEMBRANE PROTEIN-RELATED"/>
    <property type="match status" value="1"/>
</dbReference>